<dbReference type="Proteomes" id="UP000663829">
    <property type="component" value="Unassembled WGS sequence"/>
</dbReference>
<reference evidence="2" key="1">
    <citation type="submission" date="2021-02" db="EMBL/GenBank/DDBJ databases">
        <authorList>
            <person name="Nowell W R."/>
        </authorList>
    </citation>
    <scope>NUCLEOTIDE SEQUENCE</scope>
</reference>
<dbReference type="Proteomes" id="UP000681722">
    <property type="component" value="Unassembled WGS sequence"/>
</dbReference>
<comment type="caution">
    <text evidence="2">The sequence shown here is derived from an EMBL/GenBank/DDBJ whole genome shotgun (WGS) entry which is preliminary data.</text>
</comment>
<evidence type="ECO:0000313" key="4">
    <source>
        <dbReference type="Proteomes" id="UP000663829"/>
    </source>
</evidence>
<dbReference type="Gene3D" id="3.50.30.20">
    <property type="entry name" value="Carbamoyl-phosphate synthase small subunit, N-terminal domain"/>
    <property type="match status" value="1"/>
</dbReference>
<dbReference type="OrthoDB" id="434at2759"/>
<organism evidence="2 4">
    <name type="scientific">Didymodactylos carnosus</name>
    <dbReference type="NCBI Taxonomy" id="1234261"/>
    <lineage>
        <taxon>Eukaryota</taxon>
        <taxon>Metazoa</taxon>
        <taxon>Spiralia</taxon>
        <taxon>Gnathifera</taxon>
        <taxon>Rotifera</taxon>
        <taxon>Eurotatoria</taxon>
        <taxon>Bdelloidea</taxon>
        <taxon>Philodinida</taxon>
        <taxon>Philodinidae</taxon>
        <taxon>Didymodactylos</taxon>
    </lineage>
</organism>
<gene>
    <name evidence="2" type="ORF">GPM918_LOCUS43404</name>
    <name evidence="3" type="ORF">SRO942_LOCUS44893</name>
</gene>
<accession>A0A816BWV7</accession>
<proteinExistence type="predicted"/>
<dbReference type="InterPro" id="IPR002474">
    <property type="entry name" value="CarbamoylP_synth_ssu_N"/>
</dbReference>
<dbReference type="InterPro" id="IPR036480">
    <property type="entry name" value="CarbP_synth_ssu_N_sf"/>
</dbReference>
<name>A0A816BWV7_9BILA</name>
<dbReference type="EMBL" id="CAJNOQ010039288">
    <property type="protein sequence ID" value="CAF1615864.1"/>
    <property type="molecule type" value="Genomic_DNA"/>
</dbReference>
<dbReference type="Pfam" id="PF00988">
    <property type="entry name" value="CPSase_sm_chain"/>
    <property type="match status" value="1"/>
</dbReference>
<protein>
    <recommendedName>
        <fullName evidence="1">Carbamoyl-phosphate synthase small subunit N-terminal domain-containing protein</fullName>
    </recommendedName>
</protein>
<dbReference type="SUPFAM" id="SSF52021">
    <property type="entry name" value="Carbamoyl phosphate synthetase, small subunit N-terminal domain"/>
    <property type="match status" value="1"/>
</dbReference>
<sequence>MRSSLILEDGSRYAGTGFGAAKNISGEVVFQTGMVGYTESLTDPSYSGEILVLTYPLIGNYGVPDEKVCDEFHIPRWVESNKIHAAAVIVSAHSENYSHWNALESLSSWLKRHNIPALYGIDTRMLTKKLRERGTTLGKVKCPPF</sequence>
<evidence type="ECO:0000313" key="2">
    <source>
        <dbReference type="EMBL" id="CAF1615864.1"/>
    </source>
</evidence>
<evidence type="ECO:0000313" key="3">
    <source>
        <dbReference type="EMBL" id="CAF4502464.1"/>
    </source>
</evidence>
<dbReference type="FunFam" id="3.50.30.20:FF:000002">
    <property type="entry name" value="Carbamoyl-phosphate synthase 1, mitochondrial"/>
    <property type="match status" value="1"/>
</dbReference>
<keyword evidence="4" id="KW-1185">Reference proteome</keyword>
<feature type="domain" description="Carbamoyl-phosphate synthase small subunit N-terminal" evidence="1">
    <location>
        <begin position="1"/>
        <end position="141"/>
    </location>
</feature>
<evidence type="ECO:0000259" key="1">
    <source>
        <dbReference type="SMART" id="SM01097"/>
    </source>
</evidence>
<dbReference type="SMART" id="SM01097">
    <property type="entry name" value="CPSase_sm_chain"/>
    <property type="match status" value="1"/>
</dbReference>
<dbReference type="AlphaFoldDB" id="A0A816BWV7"/>
<dbReference type="EMBL" id="CAJOBC010106243">
    <property type="protein sequence ID" value="CAF4502464.1"/>
    <property type="molecule type" value="Genomic_DNA"/>
</dbReference>